<evidence type="ECO:0000313" key="2">
    <source>
        <dbReference type="Proteomes" id="UP000822688"/>
    </source>
</evidence>
<evidence type="ECO:0000313" key="1">
    <source>
        <dbReference type="EMBL" id="KAG0582052.1"/>
    </source>
</evidence>
<name>A0A8T0IF94_CERPU</name>
<dbReference type="Proteomes" id="UP000822688">
    <property type="component" value="Chromosome 3"/>
</dbReference>
<accession>A0A8T0IF94</accession>
<protein>
    <submittedName>
        <fullName evidence="1">Uncharacterized protein</fullName>
    </submittedName>
</protein>
<keyword evidence="2" id="KW-1185">Reference proteome</keyword>
<comment type="caution">
    <text evidence="1">The sequence shown here is derived from an EMBL/GenBank/DDBJ whole genome shotgun (WGS) entry which is preliminary data.</text>
</comment>
<dbReference type="AlphaFoldDB" id="A0A8T0IF94"/>
<sequence length="115" mass="13526">MHFGSMVERHSRDYADCFMLLMIEYRVAFTDFLQLLIVLLVAQTHYLYVEIVYADSISLCRSSNATEHRSTGYSLLRDSAEFFEGSMLSKLFSFHRFFLLFSSWISIRSLHFLPC</sequence>
<gene>
    <name evidence="1" type="ORF">KC19_3G030100</name>
</gene>
<organism evidence="1 2">
    <name type="scientific">Ceratodon purpureus</name>
    <name type="common">Fire moss</name>
    <name type="synonym">Dicranum purpureum</name>
    <dbReference type="NCBI Taxonomy" id="3225"/>
    <lineage>
        <taxon>Eukaryota</taxon>
        <taxon>Viridiplantae</taxon>
        <taxon>Streptophyta</taxon>
        <taxon>Embryophyta</taxon>
        <taxon>Bryophyta</taxon>
        <taxon>Bryophytina</taxon>
        <taxon>Bryopsida</taxon>
        <taxon>Dicranidae</taxon>
        <taxon>Pseudoditrichales</taxon>
        <taxon>Ditrichaceae</taxon>
        <taxon>Ceratodon</taxon>
    </lineage>
</organism>
<dbReference type="EMBL" id="CM026423">
    <property type="protein sequence ID" value="KAG0582052.1"/>
    <property type="molecule type" value="Genomic_DNA"/>
</dbReference>
<reference evidence="1" key="1">
    <citation type="submission" date="2020-06" db="EMBL/GenBank/DDBJ databases">
        <title>WGS assembly of Ceratodon purpureus strain R40.</title>
        <authorList>
            <person name="Carey S.B."/>
            <person name="Jenkins J."/>
            <person name="Shu S."/>
            <person name="Lovell J.T."/>
            <person name="Sreedasyam A."/>
            <person name="Maumus F."/>
            <person name="Tiley G.P."/>
            <person name="Fernandez-Pozo N."/>
            <person name="Barry K."/>
            <person name="Chen C."/>
            <person name="Wang M."/>
            <person name="Lipzen A."/>
            <person name="Daum C."/>
            <person name="Saski C.A."/>
            <person name="Payton A.C."/>
            <person name="Mcbreen J.C."/>
            <person name="Conrad R.E."/>
            <person name="Kollar L.M."/>
            <person name="Olsson S."/>
            <person name="Huttunen S."/>
            <person name="Landis J.B."/>
            <person name="Wickett N.J."/>
            <person name="Johnson M.G."/>
            <person name="Rensing S.A."/>
            <person name="Grimwood J."/>
            <person name="Schmutz J."/>
            <person name="Mcdaniel S.F."/>
        </authorList>
    </citation>
    <scope>NUCLEOTIDE SEQUENCE</scope>
    <source>
        <strain evidence="1">R40</strain>
    </source>
</reference>
<proteinExistence type="predicted"/>